<evidence type="ECO:0000313" key="2">
    <source>
        <dbReference type="Proteomes" id="UP000186922"/>
    </source>
</evidence>
<sequence>MMLSCYPPGKKKKDAPTPDDIGAELEELKRLVWGVVKISRYTDYALFTEKLVKLPIAKSSAHAVAAINVIMEGVFRSMKGGTNVIYGTTLKKLDNALGGGPMVMDKPHGVSKDPFDFHTLVVQRIQYYFDSTKSAWCEAYGQHGGDMAVAKGIIRLTGITRLLVGVIKPDETRSRKFLSDEAILKYCQELIPDWSLSGSLSVLELYKAECLFDLLRTYCDANRHAPAQLELTKGLLGHLQNFFGVKTKPAAEVAEDVWNKLKVFEELIAERKEKIPRRFFSMRLPEPFPAPVAKVYTVTVLKSSQNSPKEIPPKLAPKYAAVFDEVRKLYRMRRLNGYYQTALAKKPFAPYTSKYPPPFHYNKWLTKTGTPEQVTRAKLLQRTVADVLDKPKNSKVIRESFDEYYSIIRDTIELKMHDLVAEFPKNVRDEILLKPFLASV</sequence>
<dbReference type="EMBL" id="BDGG01000019">
    <property type="protein sequence ID" value="GAV08921.1"/>
    <property type="molecule type" value="Genomic_DNA"/>
</dbReference>
<reference evidence="1 2" key="1">
    <citation type="journal article" date="2016" name="Nat. Commun.">
        <title>Extremotolerant tardigrade genome and improved radiotolerance of human cultured cells by tardigrade-unique protein.</title>
        <authorList>
            <person name="Hashimoto T."/>
            <person name="Horikawa D.D."/>
            <person name="Saito Y."/>
            <person name="Kuwahara H."/>
            <person name="Kozuka-Hata H."/>
            <person name="Shin-I T."/>
            <person name="Minakuchi Y."/>
            <person name="Ohishi K."/>
            <person name="Motoyama A."/>
            <person name="Aizu T."/>
            <person name="Enomoto A."/>
            <person name="Kondo K."/>
            <person name="Tanaka S."/>
            <person name="Hara Y."/>
            <person name="Koshikawa S."/>
            <person name="Sagara H."/>
            <person name="Miura T."/>
            <person name="Yokobori S."/>
            <person name="Miyagawa K."/>
            <person name="Suzuki Y."/>
            <person name="Kubo T."/>
            <person name="Oyama M."/>
            <person name="Kohara Y."/>
            <person name="Fujiyama A."/>
            <person name="Arakawa K."/>
            <person name="Katayama T."/>
            <person name="Toyoda A."/>
            <person name="Kunieda T."/>
        </authorList>
    </citation>
    <scope>NUCLEOTIDE SEQUENCE [LARGE SCALE GENOMIC DNA]</scope>
    <source>
        <strain evidence="1 2">YOKOZUNA-1</strain>
    </source>
</reference>
<dbReference type="Proteomes" id="UP000186922">
    <property type="component" value="Unassembled WGS sequence"/>
</dbReference>
<dbReference type="AlphaFoldDB" id="A0A1D1W656"/>
<accession>A0A1D1W656</accession>
<keyword evidence="2" id="KW-1185">Reference proteome</keyword>
<gene>
    <name evidence="1" type="primary">RvY_18540-1</name>
    <name evidence="1" type="synonym">RvY_18540.1</name>
    <name evidence="1" type="ORF">RvY_18540</name>
</gene>
<name>A0A1D1W656_RAMVA</name>
<organism evidence="1 2">
    <name type="scientific">Ramazzottius varieornatus</name>
    <name type="common">Water bear</name>
    <name type="synonym">Tardigrade</name>
    <dbReference type="NCBI Taxonomy" id="947166"/>
    <lineage>
        <taxon>Eukaryota</taxon>
        <taxon>Metazoa</taxon>
        <taxon>Ecdysozoa</taxon>
        <taxon>Tardigrada</taxon>
        <taxon>Eutardigrada</taxon>
        <taxon>Parachela</taxon>
        <taxon>Hypsibioidea</taxon>
        <taxon>Ramazzottiidae</taxon>
        <taxon>Ramazzottius</taxon>
    </lineage>
</organism>
<comment type="caution">
    <text evidence="1">The sequence shown here is derived from an EMBL/GenBank/DDBJ whole genome shotgun (WGS) entry which is preliminary data.</text>
</comment>
<proteinExistence type="predicted"/>
<evidence type="ECO:0000313" key="1">
    <source>
        <dbReference type="EMBL" id="GAV08921.1"/>
    </source>
</evidence>
<protein>
    <submittedName>
        <fullName evidence="1">Uncharacterized protein</fullName>
    </submittedName>
</protein>